<proteinExistence type="inferred from homology"/>
<dbReference type="InterPro" id="IPR004046">
    <property type="entry name" value="GST_C"/>
</dbReference>
<dbReference type="InterPro" id="IPR036282">
    <property type="entry name" value="Glutathione-S-Trfase_C_sf"/>
</dbReference>
<protein>
    <recommendedName>
        <fullName evidence="2">glutathione transferase</fullName>
        <ecNumber evidence="2">2.5.1.18</ecNumber>
    </recommendedName>
</protein>
<sequence>MLVIHHLGISVSERVVWLCEELGIPYELKIYQRDPKTNLAPAEYKALHPFQTSPVIDDGDVRLSESGAVIEYILNKHASEQQRQSITVSKDDKDYADYLYWEHFTDASLHGSMMLNSTVMRLTGGQIEHETLKNLANRLYLGYEMLEKRLKNRKFVAGEKFTIADLLLFFPISTMRNFIPIPKSLDNYPNVKDYIQRLGDRDAYKRTVQKADPQRGFVSKL</sequence>
<evidence type="ECO:0000256" key="3">
    <source>
        <dbReference type="ARBA" id="ARBA00022679"/>
    </source>
</evidence>
<comment type="similarity">
    <text evidence="1">Belongs to the GST superfamily.</text>
</comment>
<dbReference type="InterPro" id="IPR010987">
    <property type="entry name" value="Glutathione-S-Trfase_C-like"/>
</dbReference>
<keyword evidence="8" id="KW-1185">Reference proteome</keyword>
<feature type="domain" description="GST C-terminal" evidence="6">
    <location>
        <begin position="91"/>
        <end position="217"/>
    </location>
</feature>
<keyword evidence="3 7" id="KW-0808">Transferase</keyword>
<dbReference type="GO" id="GO:0004364">
    <property type="term" value="F:glutathione transferase activity"/>
    <property type="evidence" value="ECO:0007669"/>
    <property type="project" value="UniProtKB-EC"/>
</dbReference>
<dbReference type="RefSeq" id="XP_025356885.1">
    <property type="nucleotide sequence ID" value="XM_025502340.1"/>
</dbReference>
<dbReference type="InParanoid" id="A0A316VJV3"/>
<evidence type="ECO:0000259" key="6">
    <source>
        <dbReference type="PROSITE" id="PS50405"/>
    </source>
</evidence>
<dbReference type="STRING" id="1280837.A0A316VJV3"/>
<dbReference type="PANTHER" id="PTHR44051">
    <property type="entry name" value="GLUTATHIONE S-TRANSFERASE-RELATED"/>
    <property type="match status" value="1"/>
</dbReference>
<dbReference type="SFLD" id="SFLDS00019">
    <property type="entry name" value="Glutathione_Transferase_(cytos"/>
    <property type="match status" value="1"/>
</dbReference>
<dbReference type="OrthoDB" id="2098326at2759"/>
<dbReference type="PROSITE" id="PS50405">
    <property type="entry name" value="GST_CTER"/>
    <property type="match status" value="1"/>
</dbReference>
<dbReference type="SUPFAM" id="SSF47616">
    <property type="entry name" value="GST C-terminal domain-like"/>
    <property type="match status" value="1"/>
</dbReference>
<dbReference type="SFLD" id="SFLDG00358">
    <property type="entry name" value="Main_(cytGST)"/>
    <property type="match status" value="1"/>
</dbReference>
<dbReference type="Proteomes" id="UP000245771">
    <property type="component" value="Unassembled WGS sequence"/>
</dbReference>
<evidence type="ECO:0000256" key="2">
    <source>
        <dbReference type="ARBA" id="ARBA00012452"/>
    </source>
</evidence>
<dbReference type="Gene3D" id="1.20.1050.10">
    <property type="match status" value="1"/>
</dbReference>
<dbReference type="Gene3D" id="3.40.30.10">
    <property type="entry name" value="Glutaredoxin"/>
    <property type="match status" value="1"/>
</dbReference>
<dbReference type="FunFam" id="3.40.30.10:FF:000156">
    <property type="entry name" value="Glutathione S-transferase 1"/>
    <property type="match status" value="1"/>
</dbReference>
<dbReference type="SUPFAM" id="SSF52833">
    <property type="entry name" value="Thioredoxin-like"/>
    <property type="match status" value="1"/>
</dbReference>
<evidence type="ECO:0000256" key="4">
    <source>
        <dbReference type="ARBA" id="ARBA00047960"/>
    </source>
</evidence>
<accession>A0A316VJV3</accession>
<dbReference type="PANTHER" id="PTHR44051:SF9">
    <property type="entry name" value="GLUTATHIONE S-TRANSFERASE 1"/>
    <property type="match status" value="1"/>
</dbReference>
<dbReference type="Pfam" id="PF00043">
    <property type="entry name" value="GST_C"/>
    <property type="match status" value="1"/>
</dbReference>
<dbReference type="GeneID" id="37024121"/>
<comment type="catalytic activity">
    <reaction evidence="4">
        <text>RX + glutathione = an S-substituted glutathione + a halide anion + H(+)</text>
        <dbReference type="Rhea" id="RHEA:16437"/>
        <dbReference type="ChEBI" id="CHEBI:15378"/>
        <dbReference type="ChEBI" id="CHEBI:16042"/>
        <dbReference type="ChEBI" id="CHEBI:17792"/>
        <dbReference type="ChEBI" id="CHEBI:57925"/>
        <dbReference type="ChEBI" id="CHEBI:90779"/>
        <dbReference type="EC" id="2.5.1.18"/>
    </reaction>
</comment>
<evidence type="ECO:0000259" key="5">
    <source>
        <dbReference type="PROSITE" id="PS50404"/>
    </source>
</evidence>
<evidence type="ECO:0000256" key="1">
    <source>
        <dbReference type="ARBA" id="ARBA00007409"/>
    </source>
</evidence>
<dbReference type="CDD" id="cd03046">
    <property type="entry name" value="GST_N_GTT1_like"/>
    <property type="match status" value="1"/>
</dbReference>
<dbReference type="PROSITE" id="PS50404">
    <property type="entry name" value="GST_NTER"/>
    <property type="match status" value="1"/>
</dbReference>
<dbReference type="AlphaFoldDB" id="A0A316VJV3"/>
<name>A0A316VJV3_9BASI</name>
<dbReference type="GO" id="GO:0005737">
    <property type="term" value="C:cytoplasm"/>
    <property type="evidence" value="ECO:0007669"/>
    <property type="project" value="UniProtKB-ARBA"/>
</dbReference>
<dbReference type="EC" id="2.5.1.18" evidence="2"/>
<dbReference type="EMBL" id="KZ819602">
    <property type="protein sequence ID" value="PWN36583.1"/>
    <property type="molecule type" value="Genomic_DNA"/>
</dbReference>
<dbReference type="InterPro" id="IPR036249">
    <property type="entry name" value="Thioredoxin-like_sf"/>
</dbReference>
<evidence type="ECO:0000313" key="7">
    <source>
        <dbReference type="EMBL" id="PWN36583.1"/>
    </source>
</evidence>
<dbReference type="InterPro" id="IPR040079">
    <property type="entry name" value="Glutathione_S-Trfase"/>
</dbReference>
<dbReference type="GO" id="GO:0004602">
    <property type="term" value="F:glutathione peroxidase activity"/>
    <property type="evidence" value="ECO:0007669"/>
    <property type="project" value="UniProtKB-ARBA"/>
</dbReference>
<gene>
    <name evidence="7" type="ORF">FA14DRAFT_4362</name>
</gene>
<dbReference type="InterPro" id="IPR004045">
    <property type="entry name" value="Glutathione_S-Trfase_N"/>
</dbReference>
<reference evidence="7 8" key="1">
    <citation type="journal article" date="2018" name="Mol. Biol. Evol.">
        <title>Broad Genomic Sampling Reveals a Smut Pathogenic Ancestry of the Fungal Clade Ustilaginomycotina.</title>
        <authorList>
            <person name="Kijpornyongpan T."/>
            <person name="Mondo S.J."/>
            <person name="Barry K."/>
            <person name="Sandor L."/>
            <person name="Lee J."/>
            <person name="Lipzen A."/>
            <person name="Pangilinan J."/>
            <person name="LaButti K."/>
            <person name="Hainaut M."/>
            <person name="Henrissat B."/>
            <person name="Grigoriev I.V."/>
            <person name="Spatafora J.W."/>
            <person name="Aime M.C."/>
        </authorList>
    </citation>
    <scope>NUCLEOTIDE SEQUENCE [LARGE SCALE GENOMIC DNA]</scope>
    <source>
        <strain evidence="7 8">MCA 3882</strain>
    </source>
</reference>
<organism evidence="7 8">
    <name type="scientific">Meira miltonrushii</name>
    <dbReference type="NCBI Taxonomy" id="1280837"/>
    <lineage>
        <taxon>Eukaryota</taxon>
        <taxon>Fungi</taxon>
        <taxon>Dikarya</taxon>
        <taxon>Basidiomycota</taxon>
        <taxon>Ustilaginomycotina</taxon>
        <taxon>Exobasidiomycetes</taxon>
        <taxon>Exobasidiales</taxon>
        <taxon>Brachybasidiaceae</taxon>
        <taxon>Meira</taxon>
    </lineage>
</organism>
<dbReference type="Pfam" id="PF13409">
    <property type="entry name" value="GST_N_2"/>
    <property type="match status" value="1"/>
</dbReference>
<feature type="domain" description="GST N-terminal" evidence="5">
    <location>
        <begin position="1"/>
        <end position="81"/>
    </location>
</feature>
<dbReference type="SFLD" id="SFLDG01150">
    <property type="entry name" value="Main.1:_Beta-like"/>
    <property type="match status" value="1"/>
</dbReference>
<evidence type="ECO:0000313" key="8">
    <source>
        <dbReference type="Proteomes" id="UP000245771"/>
    </source>
</evidence>